<dbReference type="eggNOG" id="KOG0017">
    <property type="taxonomic scope" value="Eukaryota"/>
</dbReference>
<sequence>MTGDVFLLSNVRSIIPCPVSFADGSHVMATKSGSLRLSVKLTLQNVLFVPNLNCTLLSVAKLLRQT</sequence>
<reference evidence="2" key="2">
    <citation type="submission" date="2015-06" db="UniProtKB">
        <authorList>
            <consortium name="EnsemblPlants"/>
        </authorList>
    </citation>
    <scope>IDENTIFICATION</scope>
</reference>
<dbReference type="EnsemblPlants" id="Bo21587s010.1">
    <property type="protein sequence ID" value="Bo21587s010.1"/>
    <property type="gene ID" value="Bo21587s010"/>
</dbReference>
<accession>A0A0D3AGG1</accession>
<evidence type="ECO:0000313" key="3">
    <source>
        <dbReference type="Proteomes" id="UP000032141"/>
    </source>
</evidence>
<dbReference type="HOGENOM" id="CLU_2838678_0_0_1"/>
<proteinExistence type="predicted"/>
<keyword evidence="3" id="KW-1185">Reference proteome</keyword>
<feature type="domain" description="Retrovirus-related Pol polyprotein from transposon TNT 1-94-like beta-barrel" evidence="1">
    <location>
        <begin position="1"/>
        <end position="64"/>
    </location>
</feature>
<dbReference type="Proteomes" id="UP000032141">
    <property type="component" value="Unassembled WGS sequence"/>
</dbReference>
<evidence type="ECO:0000259" key="1">
    <source>
        <dbReference type="Pfam" id="PF22936"/>
    </source>
</evidence>
<dbReference type="Pfam" id="PF22936">
    <property type="entry name" value="Pol_BBD"/>
    <property type="match status" value="1"/>
</dbReference>
<name>A0A0D3AGG1_BRAOL</name>
<dbReference type="OMA" id="CNDCIAM"/>
<dbReference type="InterPro" id="IPR054722">
    <property type="entry name" value="PolX-like_BBD"/>
</dbReference>
<dbReference type="Gramene" id="Bo21587s010.1">
    <property type="protein sequence ID" value="Bo21587s010.1"/>
    <property type="gene ID" value="Bo21587s010"/>
</dbReference>
<organism evidence="2 3">
    <name type="scientific">Brassica oleracea var. oleracea</name>
    <dbReference type="NCBI Taxonomy" id="109376"/>
    <lineage>
        <taxon>Eukaryota</taxon>
        <taxon>Viridiplantae</taxon>
        <taxon>Streptophyta</taxon>
        <taxon>Embryophyta</taxon>
        <taxon>Tracheophyta</taxon>
        <taxon>Spermatophyta</taxon>
        <taxon>Magnoliopsida</taxon>
        <taxon>eudicotyledons</taxon>
        <taxon>Gunneridae</taxon>
        <taxon>Pentapetalae</taxon>
        <taxon>rosids</taxon>
        <taxon>malvids</taxon>
        <taxon>Brassicales</taxon>
        <taxon>Brassicaceae</taxon>
        <taxon>Brassiceae</taxon>
        <taxon>Brassica</taxon>
    </lineage>
</organism>
<evidence type="ECO:0000313" key="2">
    <source>
        <dbReference type="EnsemblPlants" id="Bo21587s010.1"/>
    </source>
</evidence>
<dbReference type="AlphaFoldDB" id="A0A0D3AGG1"/>
<reference evidence="2" key="1">
    <citation type="journal article" date="2014" name="Genome Biol.">
        <title>Transcriptome and methylome profiling reveals relics of genome dominance in the mesopolyploid Brassica oleracea.</title>
        <authorList>
            <person name="Parkin I.A."/>
            <person name="Koh C."/>
            <person name="Tang H."/>
            <person name="Robinson S.J."/>
            <person name="Kagale S."/>
            <person name="Clarke W.E."/>
            <person name="Town C.D."/>
            <person name="Nixon J."/>
            <person name="Krishnakumar V."/>
            <person name="Bidwell S.L."/>
            <person name="Denoeud F."/>
            <person name="Belcram H."/>
            <person name="Links M.G."/>
            <person name="Just J."/>
            <person name="Clarke C."/>
            <person name="Bender T."/>
            <person name="Huebert T."/>
            <person name="Mason A.S."/>
            <person name="Pires J.C."/>
            <person name="Barker G."/>
            <person name="Moore J."/>
            <person name="Walley P.G."/>
            <person name="Manoli S."/>
            <person name="Batley J."/>
            <person name="Edwards D."/>
            <person name="Nelson M.N."/>
            <person name="Wang X."/>
            <person name="Paterson A.H."/>
            <person name="King G."/>
            <person name="Bancroft I."/>
            <person name="Chalhoub B."/>
            <person name="Sharpe A.G."/>
        </authorList>
    </citation>
    <scope>NUCLEOTIDE SEQUENCE [LARGE SCALE GENOMIC DNA]</scope>
    <source>
        <strain evidence="2">cv. TO1000</strain>
    </source>
</reference>
<protein>
    <recommendedName>
        <fullName evidence="1">Retrovirus-related Pol polyprotein from transposon TNT 1-94-like beta-barrel domain-containing protein</fullName>
    </recommendedName>
</protein>